<sequence length="177" mass="19314">MSESSSRPSSQDSKQPYSIHVDIPPRFYLLPGGAMCLGTAIGLVRGSRAAGLRFLAENAHRPPTTVGGWYFYNKTKNYKMMLGGLSKAGTDAAKLGFTALAWVTFEEGFNHFGWQDMGEIGAGLGTAGVFAGVYRLPWRTASRVVMLGVLVGMTMRTMRWGKERLAEEAQARKEASQ</sequence>
<dbReference type="PANTHER" id="PTHR37852">
    <property type="entry name" value="YALI0B21208P"/>
    <property type="match status" value="1"/>
</dbReference>
<evidence type="ECO:0000313" key="2">
    <source>
        <dbReference type="Proteomes" id="UP000759537"/>
    </source>
</evidence>
<dbReference type="Proteomes" id="UP000759537">
    <property type="component" value="Unassembled WGS sequence"/>
</dbReference>
<dbReference type="EMBL" id="WHVB01000003">
    <property type="protein sequence ID" value="KAF8484860.1"/>
    <property type="molecule type" value="Genomic_DNA"/>
</dbReference>
<organism evidence="1 2">
    <name type="scientific">Russula ochroleuca</name>
    <dbReference type="NCBI Taxonomy" id="152965"/>
    <lineage>
        <taxon>Eukaryota</taxon>
        <taxon>Fungi</taxon>
        <taxon>Dikarya</taxon>
        <taxon>Basidiomycota</taxon>
        <taxon>Agaricomycotina</taxon>
        <taxon>Agaricomycetes</taxon>
        <taxon>Russulales</taxon>
        <taxon>Russulaceae</taxon>
        <taxon>Russula</taxon>
    </lineage>
</organism>
<dbReference type="AlphaFoldDB" id="A0A9P5TCC3"/>
<gene>
    <name evidence="1" type="ORF">DFH94DRAFT_251208</name>
</gene>
<accession>A0A9P5TCC3</accession>
<evidence type="ECO:0000313" key="1">
    <source>
        <dbReference type="EMBL" id="KAF8484860.1"/>
    </source>
</evidence>
<name>A0A9P5TCC3_9AGAM</name>
<dbReference type="PANTHER" id="PTHR37852:SF1">
    <property type="entry name" value="HIG1 DOMAIN-CONTAINING PROTEIN"/>
    <property type="match status" value="1"/>
</dbReference>
<keyword evidence="2" id="KW-1185">Reference proteome</keyword>
<reference evidence="1" key="1">
    <citation type="submission" date="2019-10" db="EMBL/GenBank/DDBJ databases">
        <authorList>
            <consortium name="DOE Joint Genome Institute"/>
            <person name="Kuo A."/>
            <person name="Miyauchi S."/>
            <person name="Kiss E."/>
            <person name="Drula E."/>
            <person name="Kohler A."/>
            <person name="Sanchez-Garcia M."/>
            <person name="Andreopoulos B."/>
            <person name="Barry K.W."/>
            <person name="Bonito G."/>
            <person name="Buee M."/>
            <person name="Carver A."/>
            <person name="Chen C."/>
            <person name="Cichocki N."/>
            <person name="Clum A."/>
            <person name="Culley D."/>
            <person name="Crous P.W."/>
            <person name="Fauchery L."/>
            <person name="Girlanda M."/>
            <person name="Hayes R."/>
            <person name="Keri Z."/>
            <person name="LaButti K."/>
            <person name="Lipzen A."/>
            <person name="Lombard V."/>
            <person name="Magnuson J."/>
            <person name="Maillard F."/>
            <person name="Morin E."/>
            <person name="Murat C."/>
            <person name="Nolan M."/>
            <person name="Ohm R."/>
            <person name="Pangilinan J."/>
            <person name="Pereira M."/>
            <person name="Perotto S."/>
            <person name="Peter M."/>
            <person name="Riley R."/>
            <person name="Sitrit Y."/>
            <person name="Stielow B."/>
            <person name="Szollosi G."/>
            <person name="Zifcakova L."/>
            <person name="Stursova M."/>
            <person name="Spatafora J.W."/>
            <person name="Tedersoo L."/>
            <person name="Vaario L.-M."/>
            <person name="Yamada A."/>
            <person name="Yan M."/>
            <person name="Wang P."/>
            <person name="Xu J."/>
            <person name="Bruns T."/>
            <person name="Baldrian P."/>
            <person name="Vilgalys R."/>
            <person name="Henrissat B."/>
            <person name="Grigoriev I.V."/>
            <person name="Hibbett D."/>
            <person name="Nagy L.G."/>
            <person name="Martin F.M."/>
        </authorList>
    </citation>
    <scope>NUCLEOTIDE SEQUENCE</scope>
    <source>
        <strain evidence="1">Prilba</strain>
    </source>
</reference>
<protein>
    <submittedName>
        <fullName evidence="1">Uncharacterized protein</fullName>
    </submittedName>
</protein>
<comment type="caution">
    <text evidence="1">The sequence shown here is derived from an EMBL/GenBank/DDBJ whole genome shotgun (WGS) entry which is preliminary data.</text>
</comment>
<proteinExistence type="predicted"/>
<dbReference type="OrthoDB" id="5584028at2759"/>
<reference evidence="1" key="2">
    <citation type="journal article" date="2020" name="Nat. Commun.">
        <title>Large-scale genome sequencing of mycorrhizal fungi provides insights into the early evolution of symbiotic traits.</title>
        <authorList>
            <person name="Miyauchi S."/>
            <person name="Kiss E."/>
            <person name="Kuo A."/>
            <person name="Drula E."/>
            <person name="Kohler A."/>
            <person name="Sanchez-Garcia M."/>
            <person name="Morin E."/>
            <person name="Andreopoulos B."/>
            <person name="Barry K.W."/>
            <person name="Bonito G."/>
            <person name="Buee M."/>
            <person name="Carver A."/>
            <person name="Chen C."/>
            <person name="Cichocki N."/>
            <person name="Clum A."/>
            <person name="Culley D."/>
            <person name="Crous P.W."/>
            <person name="Fauchery L."/>
            <person name="Girlanda M."/>
            <person name="Hayes R.D."/>
            <person name="Keri Z."/>
            <person name="LaButti K."/>
            <person name="Lipzen A."/>
            <person name="Lombard V."/>
            <person name="Magnuson J."/>
            <person name="Maillard F."/>
            <person name="Murat C."/>
            <person name="Nolan M."/>
            <person name="Ohm R.A."/>
            <person name="Pangilinan J."/>
            <person name="Pereira M.F."/>
            <person name="Perotto S."/>
            <person name="Peter M."/>
            <person name="Pfister S."/>
            <person name="Riley R."/>
            <person name="Sitrit Y."/>
            <person name="Stielow J.B."/>
            <person name="Szollosi G."/>
            <person name="Zifcakova L."/>
            <person name="Stursova M."/>
            <person name="Spatafora J.W."/>
            <person name="Tedersoo L."/>
            <person name="Vaario L.M."/>
            <person name="Yamada A."/>
            <person name="Yan M."/>
            <person name="Wang P."/>
            <person name="Xu J."/>
            <person name="Bruns T."/>
            <person name="Baldrian P."/>
            <person name="Vilgalys R."/>
            <person name="Dunand C."/>
            <person name="Henrissat B."/>
            <person name="Grigoriev I.V."/>
            <person name="Hibbett D."/>
            <person name="Nagy L.G."/>
            <person name="Martin F.M."/>
        </authorList>
    </citation>
    <scope>NUCLEOTIDE SEQUENCE</scope>
    <source>
        <strain evidence="1">Prilba</strain>
    </source>
</reference>